<dbReference type="OrthoDB" id="182995at2157"/>
<dbReference type="STRING" id="1073996.SAMN05444271_12040"/>
<dbReference type="AlphaFoldDB" id="A0A1H6W8N3"/>
<dbReference type="Gene3D" id="1.10.10.10">
    <property type="entry name" value="Winged helix-like DNA-binding domain superfamily/Winged helix DNA-binding domain"/>
    <property type="match status" value="1"/>
</dbReference>
<evidence type="ECO:0000313" key="2">
    <source>
        <dbReference type="Proteomes" id="UP000198888"/>
    </source>
</evidence>
<accession>A0A2H4PYT3</accession>
<dbReference type="KEGG" id="hae:halTADL_0446"/>
<protein>
    <recommendedName>
        <fullName evidence="3">Sugar-specific transcriptional regulator TrmB</fullName>
    </recommendedName>
</protein>
<proteinExistence type="predicted"/>
<dbReference type="InterPro" id="IPR036390">
    <property type="entry name" value="WH_DNA-bd_sf"/>
</dbReference>
<accession>A0A1H6W8N3</accession>
<name>A0A1H6W8N3_9EURY</name>
<dbReference type="EMBL" id="FNYR01000020">
    <property type="protein sequence ID" value="SEJ08852.1"/>
    <property type="molecule type" value="Genomic_DNA"/>
</dbReference>
<evidence type="ECO:0000313" key="1">
    <source>
        <dbReference type="EMBL" id="SEJ08852.1"/>
    </source>
</evidence>
<dbReference type="Proteomes" id="UP000198888">
    <property type="component" value="Unassembled WGS sequence"/>
</dbReference>
<dbReference type="GeneID" id="35001269"/>
<evidence type="ECO:0008006" key="3">
    <source>
        <dbReference type="Google" id="ProtNLM"/>
    </source>
</evidence>
<dbReference type="SUPFAM" id="SSF46785">
    <property type="entry name" value="Winged helix' DNA-binding domain"/>
    <property type="match status" value="1"/>
</dbReference>
<dbReference type="RefSeq" id="WP_089673128.1">
    <property type="nucleotide sequence ID" value="NZ_CP024845.1"/>
</dbReference>
<dbReference type="InterPro" id="IPR036388">
    <property type="entry name" value="WH-like_DNA-bd_sf"/>
</dbReference>
<reference evidence="1 2" key="1">
    <citation type="submission" date="2016-10" db="EMBL/GenBank/DDBJ databases">
        <authorList>
            <person name="de Groot N.N."/>
        </authorList>
    </citation>
    <scope>NUCLEOTIDE SEQUENCE [LARGE SCALE GENOMIC DNA]</scope>
    <source>
        <strain evidence="1 2">DSM 22187</strain>
    </source>
</reference>
<gene>
    <name evidence="1" type="ORF">SAMN05444271_12040</name>
</gene>
<organism evidence="1 2">
    <name type="scientific">Halohasta litchfieldiae</name>
    <dbReference type="NCBI Taxonomy" id="1073996"/>
    <lineage>
        <taxon>Archaea</taxon>
        <taxon>Methanobacteriati</taxon>
        <taxon>Methanobacteriota</taxon>
        <taxon>Stenosarchaea group</taxon>
        <taxon>Halobacteria</taxon>
        <taxon>Halobacteriales</taxon>
        <taxon>Haloferacaceae</taxon>
        <taxon>Halohasta</taxon>
    </lineage>
</organism>
<keyword evidence="2" id="KW-1185">Reference proteome</keyword>
<sequence>MITQQKPAVDIPTDLRSPQAKLIYLFLSMNGTTSISELQDGLNMKKISLYSILKTLEKDDMVSKDGERYALA</sequence>